<dbReference type="Pfam" id="PF02607">
    <property type="entry name" value="B12-binding_2"/>
    <property type="match status" value="1"/>
</dbReference>
<dbReference type="Proteomes" id="UP000007590">
    <property type="component" value="Chromosome"/>
</dbReference>
<keyword evidence="3" id="KW-0238">DNA-binding</keyword>
<dbReference type="SUPFAM" id="SSF52242">
    <property type="entry name" value="Cobalamin (vitamin B12)-binding domain"/>
    <property type="match status" value="1"/>
</dbReference>
<dbReference type="EMBL" id="CP003349">
    <property type="protein sequence ID" value="AFD08141.1"/>
    <property type="molecule type" value="Genomic_DNA"/>
</dbReference>
<evidence type="ECO:0000256" key="3">
    <source>
        <dbReference type="ARBA" id="ARBA00023125"/>
    </source>
</evidence>
<dbReference type="GO" id="GO:0046872">
    <property type="term" value="F:metal ion binding"/>
    <property type="evidence" value="ECO:0007669"/>
    <property type="project" value="InterPro"/>
</dbReference>
<dbReference type="SMART" id="SM00422">
    <property type="entry name" value="HTH_MERR"/>
    <property type="match status" value="1"/>
</dbReference>
<gene>
    <name evidence="6" type="ordered locus">Solca_3128</name>
</gene>
<dbReference type="Gene3D" id="1.10.1660.10">
    <property type="match status" value="1"/>
</dbReference>
<evidence type="ECO:0000313" key="7">
    <source>
        <dbReference type="Proteomes" id="UP000007590"/>
    </source>
</evidence>
<dbReference type="PANTHER" id="PTHR30204:SF69">
    <property type="entry name" value="MERR-FAMILY TRANSCRIPTIONAL REGULATOR"/>
    <property type="match status" value="1"/>
</dbReference>
<dbReference type="AlphaFoldDB" id="H8KNK8"/>
<dbReference type="SUPFAM" id="SSF46955">
    <property type="entry name" value="Putative DNA-binding domain"/>
    <property type="match status" value="1"/>
</dbReference>
<keyword evidence="1" id="KW-0678">Repressor</keyword>
<accession>H8KNK8</accession>
<dbReference type="InterPro" id="IPR036724">
    <property type="entry name" value="Cobalamin-bd_sf"/>
</dbReference>
<organism evidence="6 7">
    <name type="scientific">Solitalea canadensis (strain ATCC 29591 / DSM 3403 / JCM 21819 / LMG 8368 / NBRC 15130 / NCIMB 12057 / USAM 9D)</name>
    <name type="common">Flexibacter canadensis</name>
    <dbReference type="NCBI Taxonomy" id="929556"/>
    <lineage>
        <taxon>Bacteria</taxon>
        <taxon>Pseudomonadati</taxon>
        <taxon>Bacteroidota</taxon>
        <taxon>Sphingobacteriia</taxon>
        <taxon>Sphingobacteriales</taxon>
        <taxon>Sphingobacteriaceae</taxon>
        <taxon>Solitalea</taxon>
    </lineage>
</organism>
<evidence type="ECO:0000256" key="4">
    <source>
        <dbReference type="ARBA" id="ARBA00023163"/>
    </source>
</evidence>
<keyword evidence="2" id="KW-0805">Transcription regulation</keyword>
<evidence type="ECO:0000256" key="2">
    <source>
        <dbReference type="ARBA" id="ARBA00023015"/>
    </source>
</evidence>
<dbReference type="GO" id="GO:0031419">
    <property type="term" value="F:cobalamin binding"/>
    <property type="evidence" value="ECO:0007669"/>
    <property type="project" value="InterPro"/>
</dbReference>
<name>H8KNK8_SOLCM</name>
<reference evidence="6" key="1">
    <citation type="submission" date="2012-02" db="EMBL/GenBank/DDBJ databases">
        <title>The complete genome of Solitalea canadensis DSM 3403.</title>
        <authorList>
            <consortium name="US DOE Joint Genome Institute (JGI-PGF)"/>
            <person name="Lucas S."/>
            <person name="Copeland A."/>
            <person name="Lapidus A."/>
            <person name="Glavina del Rio T."/>
            <person name="Dalin E."/>
            <person name="Tice H."/>
            <person name="Bruce D."/>
            <person name="Goodwin L."/>
            <person name="Pitluck S."/>
            <person name="Peters L."/>
            <person name="Ovchinnikova G."/>
            <person name="Lu M."/>
            <person name="Kyrpides N."/>
            <person name="Mavromatis K."/>
            <person name="Ivanova N."/>
            <person name="Brettin T."/>
            <person name="Detter J.C."/>
            <person name="Han C."/>
            <person name="Larimer F."/>
            <person name="Land M."/>
            <person name="Hauser L."/>
            <person name="Markowitz V."/>
            <person name="Cheng J.-F."/>
            <person name="Hugenholtz P."/>
            <person name="Woyke T."/>
            <person name="Wu D."/>
            <person name="Spring S."/>
            <person name="Schroeder M."/>
            <person name="Kopitz M."/>
            <person name="Brambilla E."/>
            <person name="Klenk H.-P."/>
            <person name="Eisen J.A."/>
        </authorList>
    </citation>
    <scope>NUCLEOTIDE SEQUENCE</scope>
    <source>
        <strain evidence="6">DSM 3403</strain>
    </source>
</reference>
<feature type="domain" description="HTH merR-type" evidence="5">
    <location>
        <begin position="3"/>
        <end position="72"/>
    </location>
</feature>
<dbReference type="InterPro" id="IPR003759">
    <property type="entry name" value="Cbl-bd_cap"/>
</dbReference>
<evidence type="ECO:0000259" key="5">
    <source>
        <dbReference type="PROSITE" id="PS50937"/>
    </source>
</evidence>
<dbReference type="PROSITE" id="PS50937">
    <property type="entry name" value="HTH_MERR_2"/>
    <property type="match status" value="1"/>
</dbReference>
<dbReference type="Gene3D" id="1.10.1240.10">
    <property type="entry name" value="Methionine synthase domain"/>
    <property type="match status" value="1"/>
</dbReference>
<proteinExistence type="predicted"/>
<dbReference type="eggNOG" id="COG5012">
    <property type="taxonomic scope" value="Bacteria"/>
</dbReference>
<sequence>MKKFSISDIECLTGIKAHTIRVWEQRYNLIIPKRTDTNIRYYDDCDLKKFLNISLLLDSGMRISEVAKMSENDISNQINKLADCEINGCSCTIGSMCNAMLTLDEAIFEETMETSIQSMGMERTMLEVVYPFLHKIGMMWQAGTINPAHEHFITHLIKQKLITAISKIETPNPELAKKYMLFLPEGEAHELSLLFANYLIKSRGHHVLYLGANLPYEDLFQVASYYDPDYAITFLITDTVFGDVNIMVTKLLENLPKWPLAVSGHLALNSAITPQDRLTVIKNVPELIDFINNNAEVQRLYFTC</sequence>
<dbReference type="RefSeq" id="WP_014681367.1">
    <property type="nucleotide sequence ID" value="NC_017770.1"/>
</dbReference>
<dbReference type="InterPro" id="IPR009061">
    <property type="entry name" value="DNA-bd_dom_put_sf"/>
</dbReference>
<dbReference type="InterPro" id="IPR036594">
    <property type="entry name" value="Meth_synthase_dom"/>
</dbReference>
<dbReference type="CDD" id="cd01104">
    <property type="entry name" value="HTH_MlrA-CarA"/>
    <property type="match status" value="1"/>
</dbReference>
<dbReference type="GO" id="GO:0003700">
    <property type="term" value="F:DNA-binding transcription factor activity"/>
    <property type="evidence" value="ECO:0007669"/>
    <property type="project" value="InterPro"/>
</dbReference>
<dbReference type="eggNOG" id="COG0789">
    <property type="taxonomic scope" value="Bacteria"/>
</dbReference>
<keyword evidence="7" id="KW-1185">Reference proteome</keyword>
<dbReference type="Pfam" id="PF13411">
    <property type="entry name" value="MerR_1"/>
    <property type="match status" value="1"/>
</dbReference>
<dbReference type="InterPro" id="IPR047057">
    <property type="entry name" value="MerR_fam"/>
</dbReference>
<dbReference type="OrthoDB" id="9800334at2"/>
<dbReference type="Gene3D" id="3.40.50.280">
    <property type="entry name" value="Cobalamin-binding domain"/>
    <property type="match status" value="1"/>
</dbReference>
<dbReference type="GO" id="GO:0003677">
    <property type="term" value="F:DNA binding"/>
    <property type="evidence" value="ECO:0007669"/>
    <property type="project" value="UniProtKB-KW"/>
</dbReference>
<dbReference type="HOGENOM" id="CLU_045945_3_0_10"/>
<protein>
    <submittedName>
        <fullName evidence="6">Putative transcriptional regulator</fullName>
    </submittedName>
</protein>
<evidence type="ECO:0000313" key="6">
    <source>
        <dbReference type="EMBL" id="AFD08141.1"/>
    </source>
</evidence>
<dbReference type="STRING" id="929556.Solca_3128"/>
<dbReference type="PANTHER" id="PTHR30204">
    <property type="entry name" value="REDOX-CYCLING DRUG-SENSING TRANSCRIPTIONAL ACTIVATOR SOXR"/>
    <property type="match status" value="1"/>
</dbReference>
<evidence type="ECO:0000256" key="1">
    <source>
        <dbReference type="ARBA" id="ARBA00022491"/>
    </source>
</evidence>
<keyword evidence="4" id="KW-0804">Transcription</keyword>
<dbReference type="InterPro" id="IPR000551">
    <property type="entry name" value="MerR-type_HTH_dom"/>
</dbReference>
<dbReference type="KEGG" id="scn:Solca_3128"/>